<reference evidence="4" key="1">
    <citation type="submission" date="2022-11" db="UniProtKB">
        <authorList>
            <consortium name="WormBaseParasite"/>
        </authorList>
    </citation>
    <scope>IDENTIFICATION</scope>
</reference>
<dbReference type="AlphaFoldDB" id="A0A914Y6P0"/>
<keyword evidence="3" id="KW-1185">Reference proteome</keyword>
<name>A0A914Y6P0_9BILA</name>
<feature type="compositionally biased region" description="Basic and acidic residues" evidence="2">
    <location>
        <begin position="20"/>
        <end position="31"/>
    </location>
</feature>
<evidence type="ECO:0000313" key="4">
    <source>
        <dbReference type="WBParaSite" id="PSU_v2.g15866.t1"/>
    </source>
</evidence>
<protein>
    <submittedName>
        <fullName evidence="4">Uncharacterized protein</fullName>
    </submittedName>
</protein>
<evidence type="ECO:0000313" key="3">
    <source>
        <dbReference type="Proteomes" id="UP000887577"/>
    </source>
</evidence>
<dbReference type="Proteomes" id="UP000887577">
    <property type="component" value="Unplaced"/>
</dbReference>
<feature type="coiled-coil region" evidence="1">
    <location>
        <begin position="88"/>
        <end position="122"/>
    </location>
</feature>
<sequence>MPKQMAKKFILEKGSDYLDIERNSSDDRDNESIPDSNSQHRPTNIEISPIDFGAPDNTIFVSHINPLFDKLKVLRYQAKDVMDNIEDLEIYMRSAADIQEENQKLKRELQRAKEEINLLKGRGGTSYNAKMPMTEIKAPRSRGNKISLETSYSKPSSIVCRTRLGTVQTEAWIFTFSDETTVTYRASDYILNEFISTLVFENCKHDIVRFSVQAIADFLRKPEFQHTVWTIATTGKIRGTMCQLPNAFIHDVVYIANVGFGADPDRSYWTENDYQNFTKALNNTTFTLRDRM</sequence>
<proteinExistence type="predicted"/>
<accession>A0A914Y6P0</accession>
<evidence type="ECO:0000256" key="1">
    <source>
        <dbReference type="SAM" id="Coils"/>
    </source>
</evidence>
<feature type="compositionally biased region" description="Polar residues" evidence="2">
    <location>
        <begin position="33"/>
        <end position="46"/>
    </location>
</feature>
<organism evidence="3 4">
    <name type="scientific">Panagrolaimus superbus</name>
    <dbReference type="NCBI Taxonomy" id="310955"/>
    <lineage>
        <taxon>Eukaryota</taxon>
        <taxon>Metazoa</taxon>
        <taxon>Ecdysozoa</taxon>
        <taxon>Nematoda</taxon>
        <taxon>Chromadorea</taxon>
        <taxon>Rhabditida</taxon>
        <taxon>Tylenchina</taxon>
        <taxon>Panagrolaimomorpha</taxon>
        <taxon>Panagrolaimoidea</taxon>
        <taxon>Panagrolaimidae</taxon>
        <taxon>Panagrolaimus</taxon>
    </lineage>
</organism>
<dbReference type="WBParaSite" id="PSU_v2.g15866.t1">
    <property type="protein sequence ID" value="PSU_v2.g15866.t1"/>
    <property type="gene ID" value="PSU_v2.g15866"/>
</dbReference>
<keyword evidence="1" id="KW-0175">Coiled coil</keyword>
<feature type="region of interest" description="Disordered" evidence="2">
    <location>
        <begin position="20"/>
        <end position="49"/>
    </location>
</feature>
<evidence type="ECO:0000256" key="2">
    <source>
        <dbReference type="SAM" id="MobiDB-lite"/>
    </source>
</evidence>